<dbReference type="Gene3D" id="3.10.129.10">
    <property type="entry name" value="Hotdog Thioesterase"/>
    <property type="match status" value="1"/>
</dbReference>
<feature type="active site" evidence="1">
    <location>
        <position position="52"/>
    </location>
</feature>
<dbReference type="InterPro" id="IPR054485">
    <property type="entry name" value="FlK-like_dom"/>
</dbReference>
<dbReference type="RefSeq" id="WP_190194661.1">
    <property type="nucleotide sequence ID" value="NZ_BMVU01000073.1"/>
</dbReference>
<evidence type="ECO:0000313" key="4">
    <source>
        <dbReference type="EMBL" id="GGY10434.1"/>
    </source>
</evidence>
<dbReference type="PANTHER" id="PTHR36934:SF1">
    <property type="entry name" value="THIOESTERASE DOMAIN-CONTAINING PROTEIN"/>
    <property type="match status" value="1"/>
</dbReference>
<evidence type="ECO:0000313" key="5">
    <source>
        <dbReference type="Proteomes" id="UP000619244"/>
    </source>
</evidence>
<keyword evidence="5" id="KW-1185">Reference proteome</keyword>
<dbReference type="EMBL" id="BMVU01000073">
    <property type="protein sequence ID" value="GGY10434.1"/>
    <property type="molecule type" value="Genomic_DNA"/>
</dbReference>
<gene>
    <name evidence="4" type="ORF">GCM10010358_73750</name>
</gene>
<dbReference type="InterPro" id="IPR025540">
    <property type="entry name" value="FlK"/>
</dbReference>
<dbReference type="SUPFAM" id="SSF54637">
    <property type="entry name" value="Thioesterase/thiol ester dehydrase-isomerase"/>
    <property type="match status" value="1"/>
</dbReference>
<feature type="active site" evidence="1">
    <location>
        <position position="78"/>
    </location>
</feature>
<feature type="binding site" evidence="2">
    <location>
        <position position="122"/>
    </location>
    <ligand>
        <name>substrate</name>
    </ligand>
</feature>
<proteinExistence type="predicted"/>
<evidence type="ECO:0000256" key="1">
    <source>
        <dbReference type="PIRSR" id="PIRSR014972-1"/>
    </source>
</evidence>
<name>A0A918U8Q3_9ACTN</name>
<reference evidence="4" key="1">
    <citation type="journal article" date="2014" name="Int. J. Syst. Evol. Microbiol.">
        <title>Complete genome sequence of Corynebacterium casei LMG S-19264T (=DSM 44701T), isolated from a smear-ripened cheese.</title>
        <authorList>
            <consortium name="US DOE Joint Genome Institute (JGI-PGF)"/>
            <person name="Walter F."/>
            <person name="Albersmeier A."/>
            <person name="Kalinowski J."/>
            <person name="Ruckert C."/>
        </authorList>
    </citation>
    <scope>NUCLEOTIDE SEQUENCE</scope>
    <source>
        <strain evidence="4">JCM 4790</strain>
    </source>
</reference>
<dbReference type="PIRSF" id="PIRSF014972">
    <property type="entry name" value="FlK"/>
    <property type="match status" value="1"/>
</dbReference>
<organism evidence="4 5">
    <name type="scientific">Streptomyces minutiscleroticus</name>
    <dbReference type="NCBI Taxonomy" id="68238"/>
    <lineage>
        <taxon>Bacteria</taxon>
        <taxon>Bacillati</taxon>
        <taxon>Actinomycetota</taxon>
        <taxon>Actinomycetes</taxon>
        <taxon>Kitasatosporales</taxon>
        <taxon>Streptomycetaceae</taxon>
        <taxon>Streptomyces</taxon>
    </lineage>
</organism>
<feature type="binding site" evidence="2">
    <location>
        <position position="71"/>
    </location>
    <ligand>
        <name>substrate</name>
    </ligand>
</feature>
<evidence type="ECO:0000256" key="2">
    <source>
        <dbReference type="PIRSR" id="PIRSR014972-2"/>
    </source>
</evidence>
<protein>
    <submittedName>
        <fullName evidence="4">Thioesterase</fullName>
    </submittedName>
</protein>
<sequence>MSEMLTEPRPVFDSLIGRSATRRHVVGPRDLATAWDNDVEVLATPVLLWLSEVTAMDVLGDHLTEGWMTVGLNHDSAHLAPTPAGEEITVTAMLTEVDGKLLTFSVEARDSRAVILRGVHGRAVINREKFLSKLAERSA</sequence>
<feature type="binding site" evidence="2">
    <location>
        <position position="71"/>
    </location>
    <ligand>
        <name>CoA</name>
        <dbReference type="ChEBI" id="CHEBI:57287"/>
    </ligand>
</feature>
<dbReference type="InterPro" id="IPR029069">
    <property type="entry name" value="HotDog_dom_sf"/>
</dbReference>
<dbReference type="PANTHER" id="PTHR36934">
    <property type="entry name" value="BLR0278 PROTEIN"/>
    <property type="match status" value="1"/>
</dbReference>
<evidence type="ECO:0000259" key="3">
    <source>
        <dbReference type="Pfam" id="PF22636"/>
    </source>
</evidence>
<reference evidence="4" key="2">
    <citation type="submission" date="2020-09" db="EMBL/GenBank/DDBJ databases">
        <authorList>
            <person name="Sun Q."/>
            <person name="Ohkuma M."/>
        </authorList>
    </citation>
    <scope>NUCLEOTIDE SEQUENCE</scope>
    <source>
        <strain evidence="4">JCM 4790</strain>
    </source>
</reference>
<dbReference type="Proteomes" id="UP000619244">
    <property type="component" value="Unassembled WGS sequence"/>
</dbReference>
<feature type="active site" evidence="1">
    <location>
        <position position="44"/>
    </location>
</feature>
<dbReference type="AlphaFoldDB" id="A0A918U8Q3"/>
<comment type="caution">
    <text evidence="4">The sequence shown here is derived from an EMBL/GenBank/DDBJ whole genome shotgun (WGS) entry which is preliminary data.</text>
</comment>
<dbReference type="Pfam" id="PF22636">
    <property type="entry name" value="FlK"/>
    <property type="match status" value="1"/>
</dbReference>
<accession>A0A918U8Q3</accession>
<feature type="domain" description="Fluoroacetyl-CoA-specific thioesterase-like" evidence="3">
    <location>
        <begin position="26"/>
        <end position="128"/>
    </location>
</feature>